<gene>
    <name evidence="11" type="primary">TAF5</name>
    <name evidence="11" type="ORF">ALECFALPRED_006468</name>
</gene>
<keyword evidence="4" id="KW-0677">Repeat</keyword>
<dbReference type="InterPro" id="IPR037264">
    <property type="entry name" value="TFIID_NTD2_sf"/>
</dbReference>
<dbReference type="EMBL" id="CAJPDR010000410">
    <property type="protein sequence ID" value="CAF9935538.1"/>
    <property type="molecule type" value="Genomic_DNA"/>
</dbReference>
<dbReference type="Pfam" id="PF04494">
    <property type="entry name" value="TFIID_NTD2"/>
    <property type="match status" value="1"/>
</dbReference>
<name>A0A8H3G2Q5_9LECA</name>
<dbReference type="SMART" id="SM00320">
    <property type="entry name" value="WD40"/>
    <property type="match status" value="6"/>
</dbReference>
<dbReference type="InterPro" id="IPR006594">
    <property type="entry name" value="LisH"/>
</dbReference>
<dbReference type="GO" id="GO:0006367">
    <property type="term" value="P:transcription initiation at RNA polymerase II promoter"/>
    <property type="evidence" value="ECO:0007669"/>
    <property type="project" value="TreeGrafter"/>
</dbReference>
<evidence type="ECO:0000256" key="2">
    <source>
        <dbReference type="ARBA" id="ARBA00009435"/>
    </source>
</evidence>
<feature type="repeat" description="WD" evidence="8">
    <location>
        <begin position="779"/>
        <end position="820"/>
    </location>
</feature>
<dbReference type="PANTHER" id="PTHR19879">
    <property type="entry name" value="TRANSCRIPTION INITIATION FACTOR TFIID"/>
    <property type="match status" value="1"/>
</dbReference>
<feature type="compositionally biased region" description="Basic and acidic residues" evidence="9">
    <location>
        <begin position="138"/>
        <end position="156"/>
    </location>
</feature>
<feature type="compositionally biased region" description="Basic and acidic residues" evidence="9">
    <location>
        <begin position="173"/>
        <end position="185"/>
    </location>
</feature>
<protein>
    <submittedName>
        <fullName evidence="11">Transcription initiation factor TFIID subunit 5</fullName>
    </submittedName>
</protein>
<accession>A0A8H3G2Q5</accession>
<dbReference type="InterPro" id="IPR007582">
    <property type="entry name" value="TFIID_NTD2"/>
</dbReference>
<evidence type="ECO:0000256" key="7">
    <source>
        <dbReference type="ARBA" id="ARBA00023242"/>
    </source>
</evidence>
<evidence type="ECO:0000256" key="4">
    <source>
        <dbReference type="ARBA" id="ARBA00022737"/>
    </source>
</evidence>
<dbReference type="Gene3D" id="1.25.40.500">
    <property type="entry name" value="TFIID subunit TAF5, NTD2 domain"/>
    <property type="match status" value="1"/>
</dbReference>
<feature type="compositionally biased region" description="Polar residues" evidence="9">
    <location>
        <begin position="219"/>
        <end position="228"/>
    </location>
</feature>
<evidence type="ECO:0000256" key="3">
    <source>
        <dbReference type="ARBA" id="ARBA00022574"/>
    </source>
</evidence>
<dbReference type="AlphaFoldDB" id="A0A8H3G2Q5"/>
<feature type="domain" description="TFIID subunit TAF5 NTD2" evidence="10">
    <location>
        <begin position="338"/>
        <end position="468"/>
    </location>
</feature>
<proteinExistence type="inferred from homology"/>
<feature type="region of interest" description="Disordered" evidence="9">
    <location>
        <begin position="495"/>
        <end position="517"/>
    </location>
</feature>
<feature type="repeat" description="WD" evidence="8">
    <location>
        <begin position="737"/>
        <end position="778"/>
    </location>
</feature>
<reference evidence="11" key="1">
    <citation type="submission" date="2021-03" db="EMBL/GenBank/DDBJ databases">
        <authorList>
            <person name="Tagirdzhanova G."/>
        </authorList>
    </citation>
    <scope>NUCLEOTIDE SEQUENCE</scope>
</reference>
<feature type="compositionally biased region" description="Polar residues" evidence="9">
    <location>
        <begin position="1"/>
        <end position="10"/>
    </location>
</feature>
<dbReference type="SUPFAM" id="SSF50978">
    <property type="entry name" value="WD40 repeat-like"/>
    <property type="match status" value="1"/>
</dbReference>
<evidence type="ECO:0000256" key="9">
    <source>
        <dbReference type="SAM" id="MobiDB-lite"/>
    </source>
</evidence>
<evidence type="ECO:0000256" key="6">
    <source>
        <dbReference type="ARBA" id="ARBA00023163"/>
    </source>
</evidence>
<dbReference type="Proteomes" id="UP000664203">
    <property type="component" value="Unassembled WGS sequence"/>
</dbReference>
<evidence type="ECO:0000256" key="1">
    <source>
        <dbReference type="ARBA" id="ARBA00004123"/>
    </source>
</evidence>
<dbReference type="OrthoDB" id="10266330at2759"/>
<evidence type="ECO:0000256" key="8">
    <source>
        <dbReference type="PROSITE-ProRule" id="PRU00221"/>
    </source>
</evidence>
<feature type="compositionally biased region" description="Polar residues" evidence="9">
    <location>
        <begin position="24"/>
        <end position="36"/>
    </location>
</feature>
<keyword evidence="5" id="KW-0805">Transcription regulation</keyword>
<feature type="repeat" description="WD" evidence="8">
    <location>
        <begin position="683"/>
        <end position="736"/>
    </location>
</feature>
<keyword evidence="7" id="KW-0539">Nucleus</keyword>
<feature type="repeat" description="WD" evidence="8">
    <location>
        <begin position="626"/>
        <end position="667"/>
    </location>
</feature>
<dbReference type="SUPFAM" id="SSF160897">
    <property type="entry name" value="Taf5 N-terminal domain-like"/>
    <property type="match status" value="1"/>
</dbReference>
<evidence type="ECO:0000313" key="12">
    <source>
        <dbReference type="Proteomes" id="UP000664203"/>
    </source>
</evidence>
<dbReference type="InterPro" id="IPR001680">
    <property type="entry name" value="WD40_rpt"/>
</dbReference>
<feature type="compositionally biased region" description="Polar residues" evidence="9">
    <location>
        <begin position="196"/>
        <end position="208"/>
    </location>
</feature>
<feature type="repeat" description="WD" evidence="8">
    <location>
        <begin position="871"/>
        <end position="897"/>
    </location>
</feature>
<dbReference type="PROSITE" id="PS00678">
    <property type="entry name" value="WD_REPEATS_1"/>
    <property type="match status" value="1"/>
</dbReference>
<feature type="region of interest" description="Disordered" evidence="9">
    <location>
        <begin position="131"/>
        <end position="240"/>
    </location>
</feature>
<dbReference type="Pfam" id="PF00400">
    <property type="entry name" value="WD40"/>
    <property type="match status" value="6"/>
</dbReference>
<dbReference type="PROSITE" id="PS50294">
    <property type="entry name" value="WD_REPEATS_REGION"/>
    <property type="match status" value="4"/>
</dbReference>
<dbReference type="InterPro" id="IPR036322">
    <property type="entry name" value="WD40_repeat_dom_sf"/>
</dbReference>
<evidence type="ECO:0000259" key="10">
    <source>
        <dbReference type="Pfam" id="PF04494"/>
    </source>
</evidence>
<dbReference type="GO" id="GO:0005669">
    <property type="term" value="C:transcription factor TFIID complex"/>
    <property type="evidence" value="ECO:0007669"/>
    <property type="project" value="TreeGrafter"/>
</dbReference>
<dbReference type="PRINTS" id="PR00320">
    <property type="entry name" value="GPROTEINBRPT"/>
</dbReference>
<sequence length="977" mass="107700">MSGQPSTNPSGPRPSANGIGAGGMTSSQQRTDPQTASSTSNGQSGSMSQSNLNSIYRYQNKESMHLRWLPLEDKQYLLHLVSRRASEGTTKESLIWKYIWKLQQIDRRAAIGSHSPSAGVTVLTSSNRCSKRPSALVPRREPFPEEHRRTYEHLDKSNPAQRTRSYQPHHRLKYDAQDLSRDVTDSRSGPLYKPSPVSTSACNGLTSFRHQDPGRFAANSYQTSNEQNPGKYGRAVEEGPVSSSLGTSNWFFVNHTHDFQHAGSPGEPFKNCLSQEDIASKPRLKTVVNPVPGLIDDGMVIEYLSKKGYSKTESMLRQESANQDVEGRPINTKAEETGGAKYGKAFGLMQSWIEESLDIYKPDLRRLLWPIFVYSFLNLASDFFPRDSRHFFESFKSGFGKEHEDDLRALQPIEIPEHVLNNDTAKIYRNNKYRITLSQVAFFNLVQFLESKGKDGGAVIVGVIQSYLQIITIDRVADDQNSLARLLQRAKANEDYPAEDEGIPGHNPGSANVDRSAGSTVLTRLKLGRMPLESDLMGDVRAELEEEDAKNPPSTGQDSFVQHFEQRIKREDSEDAPTRSELQLPPSVARDVAMEVQKVKEDRDRFKIEGRTGGVGPGVSVTMFTFHNTYDSVNCLDFSEDNMLVAAGMSESYIRVWSLDGKALPTTVQPGSTERAPFASRRLIGHSGPVYAVSFSPSIASSNPLAPSTNSKHLLSCSADKSVRLWSLETWTCLVVYKGHDHPVWDVKWGPFGLYFLTGSLDRTCRLWRTDHIEDLRMFVGHDKDVDTVCFHPNSAYVFTGSSDRIVRMWAVANGYPVRMFTGHTGNITSLACSPSGKILASSDDAGTIILWDLGPGKLKKRMRGHGKGGIWSLSWSVESTVLASGGADGTVRIWDIAVGNDASGQGRVIGEGGAGQKIDGNAAQMQAVAGAGTKKKGKDVVVTSDQVSAFPTKKSPVYKVRFTRQNLVVAGGAFLN</sequence>
<comment type="subcellular location">
    <subcellularLocation>
        <location evidence="1">Nucleus</location>
    </subcellularLocation>
</comment>
<comment type="similarity">
    <text evidence="2">Belongs to the WD repeat TAF5 family.</text>
</comment>
<dbReference type="InterPro" id="IPR019775">
    <property type="entry name" value="WD40_repeat_CS"/>
</dbReference>
<dbReference type="InterPro" id="IPR015943">
    <property type="entry name" value="WD40/YVTN_repeat-like_dom_sf"/>
</dbReference>
<dbReference type="InterPro" id="IPR020472">
    <property type="entry name" value="WD40_PAC1"/>
</dbReference>
<dbReference type="CDD" id="cd08044">
    <property type="entry name" value="TAF5_NTD2"/>
    <property type="match status" value="1"/>
</dbReference>
<dbReference type="CDD" id="cd00200">
    <property type="entry name" value="WD40"/>
    <property type="match status" value="1"/>
</dbReference>
<dbReference type="PROSITE" id="PS50082">
    <property type="entry name" value="WD_REPEATS_2"/>
    <property type="match status" value="6"/>
</dbReference>
<organism evidence="11 12">
    <name type="scientific">Alectoria fallacina</name>
    <dbReference type="NCBI Taxonomy" id="1903189"/>
    <lineage>
        <taxon>Eukaryota</taxon>
        <taxon>Fungi</taxon>
        <taxon>Dikarya</taxon>
        <taxon>Ascomycota</taxon>
        <taxon>Pezizomycotina</taxon>
        <taxon>Lecanoromycetes</taxon>
        <taxon>OSLEUM clade</taxon>
        <taxon>Lecanoromycetidae</taxon>
        <taxon>Lecanorales</taxon>
        <taxon>Lecanorineae</taxon>
        <taxon>Parmeliaceae</taxon>
        <taxon>Alectoria</taxon>
    </lineage>
</organism>
<comment type="caution">
    <text evidence="11">The sequence shown here is derived from an EMBL/GenBank/DDBJ whole genome shotgun (WGS) entry which is preliminary data.</text>
</comment>
<keyword evidence="6" id="KW-0804">Transcription</keyword>
<dbReference type="GO" id="GO:0016251">
    <property type="term" value="F:RNA polymerase II general transcription initiation factor activity"/>
    <property type="evidence" value="ECO:0007669"/>
    <property type="project" value="TreeGrafter"/>
</dbReference>
<feature type="repeat" description="WD" evidence="8">
    <location>
        <begin position="821"/>
        <end position="862"/>
    </location>
</feature>
<keyword evidence="3 8" id="KW-0853">WD repeat</keyword>
<dbReference type="PROSITE" id="PS50896">
    <property type="entry name" value="LISH"/>
    <property type="match status" value="1"/>
</dbReference>
<feature type="compositionally biased region" description="Low complexity" evidence="9">
    <location>
        <begin position="37"/>
        <end position="50"/>
    </location>
</feature>
<dbReference type="Gene3D" id="2.130.10.10">
    <property type="entry name" value="YVTN repeat-like/Quinoprotein amine dehydrogenase"/>
    <property type="match status" value="2"/>
</dbReference>
<keyword evidence="12" id="KW-1185">Reference proteome</keyword>
<feature type="region of interest" description="Disordered" evidence="9">
    <location>
        <begin position="1"/>
        <end position="50"/>
    </location>
</feature>
<dbReference type="PANTHER" id="PTHR19879:SF1">
    <property type="entry name" value="CANNONBALL-RELATED"/>
    <property type="match status" value="1"/>
</dbReference>
<evidence type="ECO:0000256" key="5">
    <source>
        <dbReference type="ARBA" id="ARBA00023015"/>
    </source>
</evidence>
<evidence type="ECO:0000313" key="11">
    <source>
        <dbReference type="EMBL" id="CAF9935538.1"/>
    </source>
</evidence>